<gene>
    <name evidence="1" type="ORF">FF38_02077</name>
</gene>
<name>A0A0L0BTJ3_LUCCU</name>
<evidence type="ECO:0000313" key="1">
    <source>
        <dbReference type="EMBL" id="KNC23318.1"/>
    </source>
</evidence>
<keyword evidence="2" id="KW-1185">Reference proteome</keyword>
<accession>A0A0L0BTJ3</accession>
<reference evidence="1 2" key="1">
    <citation type="journal article" date="2015" name="Nat. Commun.">
        <title>Lucilia cuprina genome unlocks parasitic fly biology to underpin future interventions.</title>
        <authorList>
            <person name="Anstead C.A."/>
            <person name="Korhonen P.K."/>
            <person name="Young N.D."/>
            <person name="Hall R.S."/>
            <person name="Jex A.R."/>
            <person name="Murali S.C."/>
            <person name="Hughes D.S."/>
            <person name="Lee S.F."/>
            <person name="Perry T."/>
            <person name="Stroehlein A.J."/>
            <person name="Ansell B.R."/>
            <person name="Breugelmans B."/>
            <person name="Hofmann A."/>
            <person name="Qu J."/>
            <person name="Dugan S."/>
            <person name="Lee S.L."/>
            <person name="Chao H."/>
            <person name="Dinh H."/>
            <person name="Han Y."/>
            <person name="Doddapaneni H.V."/>
            <person name="Worley K.C."/>
            <person name="Muzny D.M."/>
            <person name="Ioannidis P."/>
            <person name="Waterhouse R.M."/>
            <person name="Zdobnov E.M."/>
            <person name="James P.J."/>
            <person name="Bagnall N.H."/>
            <person name="Kotze A.C."/>
            <person name="Gibbs R.A."/>
            <person name="Richards S."/>
            <person name="Batterham P."/>
            <person name="Gasser R.B."/>
        </authorList>
    </citation>
    <scope>NUCLEOTIDE SEQUENCE [LARGE SCALE GENOMIC DNA]</scope>
    <source>
        <strain evidence="1 2">LS</strain>
        <tissue evidence="1">Full body</tissue>
    </source>
</reference>
<dbReference type="Proteomes" id="UP000037069">
    <property type="component" value="Unassembled WGS sequence"/>
</dbReference>
<sequence>MSKNLLLLPSFKVKKKQVHKVREKLTSLGAGIKKSAGGLHCHGADGTINDLCTRVTTTTITKSNENFIHTNRQTSSLCELWRRKLRHLIISSVVDCLRKPRAIKISSVVDCLLMAGLLLPCSTTGNGGGLPQGLASRDEQILVESGDLELRAAEELCLLKA</sequence>
<proteinExistence type="predicted"/>
<comment type="caution">
    <text evidence="1">The sequence shown here is derived from an EMBL/GenBank/DDBJ whole genome shotgun (WGS) entry which is preliminary data.</text>
</comment>
<dbReference type="AlphaFoldDB" id="A0A0L0BTJ3"/>
<organism evidence="1 2">
    <name type="scientific">Lucilia cuprina</name>
    <name type="common">Green bottle fly</name>
    <name type="synonym">Australian sheep blowfly</name>
    <dbReference type="NCBI Taxonomy" id="7375"/>
    <lineage>
        <taxon>Eukaryota</taxon>
        <taxon>Metazoa</taxon>
        <taxon>Ecdysozoa</taxon>
        <taxon>Arthropoda</taxon>
        <taxon>Hexapoda</taxon>
        <taxon>Insecta</taxon>
        <taxon>Pterygota</taxon>
        <taxon>Neoptera</taxon>
        <taxon>Endopterygota</taxon>
        <taxon>Diptera</taxon>
        <taxon>Brachycera</taxon>
        <taxon>Muscomorpha</taxon>
        <taxon>Oestroidea</taxon>
        <taxon>Calliphoridae</taxon>
        <taxon>Luciliinae</taxon>
        <taxon>Lucilia</taxon>
    </lineage>
</organism>
<evidence type="ECO:0000313" key="2">
    <source>
        <dbReference type="Proteomes" id="UP000037069"/>
    </source>
</evidence>
<protein>
    <submittedName>
        <fullName evidence="1">Uncharacterized protein</fullName>
    </submittedName>
</protein>
<dbReference type="EMBL" id="JRES01001368">
    <property type="protein sequence ID" value="KNC23318.1"/>
    <property type="molecule type" value="Genomic_DNA"/>
</dbReference>